<dbReference type="CDD" id="cd08288">
    <property type="entry name" value="MDR_yhdh"/>
    <property type="match status" value="1"/>
</dbReference>
<dbReference type="Proteomes" id="UP000887222">
    <property type="component" value="Unassembled WGS sequence"/>
</dbReference>
<dbReference type="InterPro" id="IPR051397">
    <property type="entry name" value="Zn-ADH-like_protein"/>
</dbReference>
<reference evidence="2 3" key="1">
    <citation type="journal article" date="2022" name="Int. J. Syst. Evol. Microbiol.">
        <title>Noviherbaspirillum aridicola sp. nov., isolated from an arid soil in Pakistan.</title>
        <authorList>
            <person name="Khan I.U."/>
            <person name="Saqib M."/>
            <person name="Amin A."/>
            <person name="Hussain F."/>
            <person name="Li L."/>
            <person name="Liu Y.H."/>
            <person name="Fang B.Z."/>
            <person name="Ahmed I."/>
            <person name="Li W.J."/>
        </authorList>
    </citation>
    <scope>NUCLEOTIDE SEQUENCE [LARGE SCALE GENOMIC DNA]</scope>
    <source>
        <strain evidence="2 3">NCCP-691</strain>
    </source>
</reference>
<dbReference type="PANTHER" id="PTHR43677">
    <property type="entry name" value="SHORT-CHAIN DEHYDROGENASE/REDUCTASE"/>
    <property type="match status" value="1"/>
</dbReference>
<dbReference type="SUPFAM" id="SSF50129">
    <property type="entry name" value="GroES-like"/>
    <property type="match status" value="1"/>
</dbReference>
<protein>
    <submittedName>
        <fullName evidence="2">Zinc-binding dehydrogenase</fullName>
    </submittedName>
</protein>
<dbReference type="Gene3D" id="3.90.180.10">
    <property type="entry name" value="Medium-chain alcohol dehydrogenases, catalytic domain"/>
    <property type="match status" value="1"/>
</dbReference>
<dbReference type="InterPro" id="IPR013154">
    <property type="entry name" value="ADH-like_N"/>
</dbReference>
<name>A0ABQ4Q8K1_9BURK</name>
<accession>A0ABQ4Q8K1</accession>
<evidence type="ECO:0000313" key="3">
    <source>
        <dbReference type="Proteomes" id="UP000887222"/>
    </source>
</evidence>
<dbReference type="InterPro" id="IPR020843">
    <property type="entry name" value="ER"/>
</dbReference>
<dbReference type="PANTHER" id="PTHR43677:SF1">
    <property type="entry name" value="ACRYLYL-COA REDUCTASE ACUI-RELATED"/>
    <property type="match status" value="1"/>
</dbReference>
<sequence length="329" mass="34551">MFNAILLDKNEDGSTRAQLTQLDDAQLPADGDVTVRVDYSTINFKDGLAITGKSPVVRKWPMVPGIDGAGEVIESSHPDWKPGDAFVLNGWGVGEVHPGCLAQRARLKGDWLIRLPQNMSARSAMAIGTAGYTAMLCVMALQDHGIRPDSGEILVTGASGGVGSVAVALLAAAGYRVVASTGKLGESDYLQALGAAEVIDRAQLSAPGKPLQKERWAGVVDSVGSHTLVNALAQTRYGGAVAACGLAQGLDLPGSVAPFILRGVSLLGIDSVMAPRARRERAWQRLAAELKPALLDRITSEIPLAEALDRAPDIIAGKIRGRLVVNVNR</sequence>
<feature type="domain" description="Enoyl reductase (ER)" evidence="1">
    <location>
        <begin position="20"/>
        <end position="325"/>
    </location>
</feature>
<dbReference type="EMBL" id="BPMK01000017">
    <property type="protein sequence ID" value="GIZ53505.1"/>
    <property type="molecule type" value="Genomic_DNA"/>
</dbReference>
<proteinExistence type="predicted"/>
<dbReference type="SMART" id="SM00829">
    <property type="entry name" value="PKS_ER"/>
    <property type="match status" value="1"/>
</dbReference>
<dbReference type="InterPro" id="IPR013149">
    <property type="entry name" value="ADH-like_C"/>
</dbReference>
<gene>
    <name evidence="2" type="ORF">NCCP691_35190</name>
</gene>
<evidence type="ECO:0000313" key="2">
    <source>
        <dbReference type="EMBL" id="GIZ53505.1"/>
    </source>
</evidence>
<keyword evidence="3" id="KW-1185">Reference proteome</keyword>
<dbReference type="InterPro" id="IPR014188">
    <property type="entry name" value="Acrylyl-CoA_reductase_AcuI"/>
</dbReference>
<organism evidence="2 3">
    <name type="scientific">Noviherbaspirillum aridicola</name>
    <dbReference type="NCBI Taxonomy" id="2849687"/>
    <lineage>
        <taxon>Bacteria</taxon>
        <taxon>Pseudomonadati</taxon>
        <taxon>Pseudomonadota</taxon>
        <taxon>Betaproteobacteria</taxon>
        <taxon>Burkholderiales</taxon>
        <taxon>Oxalobacteraceae</taxon>
        <taxon>Noviherbaspirillum</taxon>
    </lineage>
</organism>
<dbReference type="NCBIfam" id="TIGR02823">
    <property type="entry name" value="oxido_YhdH"/>
    <property type="match status" value="1"/>
</dbReference>
<dbReference type="InterPro" id="IPR036291">
    <property type="entry name" value="NAD(P)-bd_dom_sf"/>
</dbReference>
<dbReference type="RefSeq" id="WP_220809919.1">
    <property type="nucleotide sequence ID" value="NZ_BPMK01000017.1"/>
</dbReference>
<dbReference type="InterPro" id="IPR011032">
    <property type="entry name" value="GroES-like_sf"/>
</dbReference>
<dbReference type="Pfam" id="PF08240">
    <property type="entry name" value="ADH_N"/>
    <property type="match status" value="1"/>
</dbReference>
<dbReference type="SUPFAM" id="SSF51735">
    <property type="entry name" value="NAD(P)-binding Rossmann-fold domains"/>
    <property type="match status" value="1"/>
</dbReference>
<dbReference type="Pfam" id="PF00107">
    <property type="entry name" value="ADH_zinc_N"/>
    <property type="match status" value="1"/>
</dbReference>
<comment type="caution">
    <text evidence="2">The sequence shown here is derived from an EMBL/GenBank/DDBJ whole genome shotgun (WGS) entry which is preliminary data.</text>
</comment>
<dbReference type="Gene3D" id="3.40.50.720">
    <property type="entry name" value="NAD(P)-binding Rossmann-like Domain"/>
    <property type="match status" value="1"/>
</dbReference>
<evidence type="ECO:0000259" key="1">
    <source>
        <dbReference type="SMART" id="SM00829"/>
    </source>
</evidence>